<gene>
    <name evidence="1" type="ORF">LCGC14_1150040</name>
</gene>
<dbReference type="AlphaFoldDB" id="A0A0F9MIY9"/>
<accession>A0A0F9MIY9</accession>
<reference evidence="1" key="1">
    <citation type="journal article" date="2015" name="Nature">
        <title>Complex archaea that bridge the gap between prokaryotes and eukaryotes.</title>
        <authorList>
            <person name="Spang A."/>
            <person name="Saw J.H."/>
            <person name="Jorgensen S.L."/>
            <person name="Zaremba-Niedzwiedzka K."/>
            <person name="Martijn J."/>
            <person name="Lind A.E."/>
            <person name="van Eijk R."/>
            <person name="Schleper C."/>
            <person name="Guy L."/>
            <person name="Ettema T.J."/>
        </authorList>
    </citation>
    <scope>NUCLEOTIDE SEQUENCE</scope>
</reference>
<sequence length="114" mass="12658">MTHTPTPWSLDVWVAGDFIGIDGNEKRRRVAMIKQVPRLDTADRANAEFIIRAANSHEALLEALEARYASLSEPNGLHKYIKGTHASLCVACTWREWTQSLIRLAKGEKGANSG</sequence>
<organism evidence="1">
    <name type="scientific">marine sediment metagenome</name>
    <dbReference type="NCBI Taxonomy" id="412755"/>
    <lineage>
        <taxon>unclassified sequences</taxon>
        <taxon>metagenomes</taxon>
        <taxon>ecological metagenomes</taxon>
    </lineage>
</organism>
<evidence type="ECO:0000313" key="1">
    <source>
        <dbReference type="EMBL" id="KKM99211.1"/>
    </source>
</evidence>
<proteinExistence type="predicted"/>
<name>A0A0F9MIY9_9ZZZZ</name>
<protein>
    <submittedName>
        <fullName evidence="1">Uncharacterized protein</fullName>
    </submittedName>
</protein>
<comment type="caution">
    <text evidence="1">The sequence shown here is derived from an EMBL/GenBank/DDBJ whole genome shotgun (WGS) entry which is preliminary data.</text>
</comment>
<dbReference type="EMBL" id="LAZR01005522">
    <property type="protein sequence ID" value="KKM99211.1"/>
    <property type="molecule type" value="Genomic_DNA"/>
</dbReference>